<evidence type="ECO:0000256" key="7">
    <source>
        <dbReference type="ARBA" id="ARBA00022840"/>
    </source>
</evidence>
<protein>
    <recommendedName>
        <fullName evidence="2">histidine kinase</fullName>
        <ecNumber evidence="2">2.7.13.3</ecNumber>
    </recommendedName>
</protein>
<feature type="transmembrane region" description="Helical" evidence="9">
    <location>
        <begin position="139"/>
        <end position="156"/>
    </location>
</feature>
<dbReference type="GO" id="GO:0000155">
    <property type="term" value="F:phosphorelay sensor kinase activity"/>
    <property type="evidence" value="ECO:0007669"/>
    <property type="project" value="InterPro"/>
</dbReference>
<evidence type="ECO:0000256" key="9">
    <source>
        <dbReference type="SAM" id="Phobius"/>
    </source>
</evidence>
<gene>
    <name evidence="11" type="ORF">FDA94_17055</name>
</gene>
<keyword evidence="7" id="KW-0067">ATP-binding</keyword>
<feature type="transmembrane region" description="Helical" evidence="9">
    <location>
        <begin position="107"/>
        <end position="127"/>
    </location>
</feature>
<keyword evidence="9" id="KW-0812">Transmembrane</keyword>
<dbReference type="EMBL" id="SZQA01000015">
    <property type="protein sequence ID" value="TKK87534.1"/>
    <property type="molecule type" value="Genomic_DNA"/>
</dbReference>
<evidence type="ECO:0000259" key="10">
    <source>
        <dbReference type="SMART" id="SM00387"/>
    </source>
</evidence>
<dbReference type="InterPro" id="IPR050482">
    <property type="entry name" value="Sensor_HK_TwoCompSys"/>
</dbReference>
<dbReference type="AlphaFoldDB" id="A0A4U3MGR9"/>
<feature type="transmembrane region" description="Helical" evidence="9">
    <location>
        <begin position="78"/>
        <end position="101"/>
    </location>
</feature>
<feature type="transmembrane region" description="Helical" evidence="9">
    <location>
        <begin position="49"/>
        <end position="69"/>
    </location>
</feature>
<dbReference type="GO" id="GO:0046983">
    <property type="term" value="F:protein dimerization activity"/>
    <property type="evidence" value="ECO:0007669"/>
    <property type="project" value="InterPro"/>
</dbReference>
<dbReference type="GO" id="GO:0016020">
    <property type="term" value="C:membrane"/>
    <property type="evidence" value="ECO:0007669"/>
    <property type="project" value="InterPro"/>
</dbReference>
<dbReference type="Pfam" id="PF07730">
    <property type="entry name" value="HisKA_3"/>
    <property type="match status" value="1"/>
</dbReference>
<dbReference type="InterPro" id="IPR036890">
    <property type="entry name" value="HATPase_C_sf"/>
</dbReference>
<evidence type="ECO:0000256" key="8">
    <source>
        <dbReference type="ARBA" id="ARBA00023012"/>
    </source>
</evidence>
<dbReference type="RefSeq" id="WP_137248050.1">
    <property type="nucleotide sequence ID" value="NZ_SZQA01000015.1"/>
</dbReference>
<keyword evidence="9" id="KW-0472">Membrane</keyword>
<keyword evidence="3" id="KW-0597">Phosphoprotein</keyword>
<accession>A0A4U3MGR9</accession>
<reference evidence="11 12" key="1">
    <citation type="submission" date="2019-04" db="EMBL/GenBank/DDBJ databases">
        <title>Herbidospora sp. NEAU-GS14.nov., a novel actinomycete isolated from soil.</title>
        <authorList>
            <person name="Han L."/>
        </authorList>
    </citation>
    <scope>NUCLEOTIDE SEQUENCE [LARGE SCALE GENOMIC DNA]</scope>
    <source>
        <strain evidence="11 12">NEAU-GS14</strain>
    </source>
</reference>
<dbReference type="PANTHER" id="PTHR24421">
    <property type="entry name" value="NITRATE/NITRITE SENSOR PROTEIN NARX-RELATED"/>
    <property type="match status" value="1"/>
</dbReference>
<dbReference type="SUPFAM" id="SSF55874">
    <property type="entry name" value="ATPase domain of HSP90 chaperone/DNA topoisomerase II/histidine kinase"/>
    <property type="match status" value="1"/>
</dbReference>
<evidence type="ECO:0000256" key="2">
    <source>
        <dbReference type="ARBA" id="ARBA00012438"/>
    </source>
</evidence>
<evidence type="ECO:0000313" key="12">
    <source>
        <dbReference type="Proteomes" id="UP000308705"/>
    </source>
</evidence>
<name>A0A4U3MGR9_9ACTN</name>
<dbReference type="Gene3D" id="3.30.565.10">
    <property type="entry name" value="Histidine kinase-like ATPase, C-terminal domain"/>
    <property type="match status" value="1"/>
</dbReference>
<evidence type="ECO:0000256" key="5">
    <source>
        <dbReference type="ARBA" id="ARBA00022741"/>
    </source>
</evidence>
<keyword evidence="4" id="KW-0808">Transferase</keyword>
<dbReference type="GO" id="GO:0005524">
    <property type="term" value="F:ATP binding"/>
    <property type="evidence" value="ECO:0007669"/>
    <property type="project" value="UniProtKB-KW"/>
</dbReference>
<evidence type="ECO:0000256" key="3">
    <source>
        <dbReference type="ARBA" id="ARBA00022553"/>
    </source>
</evidence>
<keyword evidence="12" id="KW-1185">Reference proteome</keyword>
<dbReference type="PANTHER" id="PTHR24421:SF10">
    <property type="entry name" value="NITRATE_NITRITE SENSOR PROTEIN NARQ"/>
    <property type="match status" value="1"/>
</dbReference>
<dbReference type="InterPro" id="IPR011712">
    <property type="entry name" value="Sig_transdc_His_kin_sub3_dim/P"/>
</dbReference>
<dbReference type="SMART" id="SM00387">
    <property type="entry name" value="HATPase_c"/>
    <property type="match status" value="1"/>
</dbReference>
<evidence type="ECO:0000313" key="11">
    <source>
        <dbReference type="EMBL" id="TKK87534.1"/>
    </source>
</evidence>
<dbReference type="Proteomes" id="UP000308705">
    <property type="component" value="Unassembled WGS sequence"/>
</dbReference>
<keyword evidence="6" id="KW-0418">Kinase</keyword>
<comment type="catalytic activity">
    <reaction evidence="1">
        <text>ATP + protein L-histidine = ADP + protein N-phospho-L-histidine.</text>
        <dbReference type="EC" id="2.7.13.3"/>
    </reaction>
</comment>
<proteinExistence type="predicted"/>
<dbReference type="Gene3D" id="1.20.5.1930">
    <property type="match status" value="1"/>
</dbReference>
<sequence>MRETIHRWRERWDSLDPEPRARIVDLALVVTLLAYTLPQALVDPYDSSIVVPIWLATASAVIASLTMLIRRRWAGPSLVFSLVCYLFTGQSVPVSIAAYSMTAHRTVRWWQAVAAVLTVGFAVGYHYQPNMSPNIVIDAVRAITTVYVAAVVGTWVRGYRDMIQTLTDDVHIREENAAARERRRIAAELHDTVTHAVTVMVLKAGMIQEDTDLEDNPALARDIEDQGVRALTELRELLTVLRAGDLPDSAQGIDAIPRLVADSNTTGQRVDLDFALDGVRLSRSVEHAAYRVVQEGLNNARKHAPRATVTVTGRVSDDELVIVIHNAAGPPRGRVFGESGYGLAGLRERIMLVGGTLQAGAAADGFTLTARIPVSPTVPEPS</sequence>
<dbReference type="OrthoDB" id="144293at2"/>
<evidence type="ECO:0000256" key="6">
    <source>
        <dbReference type="ARBA" id="ARBA00022777"/>
    </source>
</evidence>
<organism evidence="11 12">
    <name type="scientific">Herbidospora galbida</name>
    <dbReference type="NCBI Taxonomy" id="2575442"/>
    <lineage>
        <taxon>Bacteria</taxon>
        <taxon>Bacillati</taxon>
        <taxon>Actinomycetota</taxon>
        <taxon>Actinomycetes</taxon>
        <taxon>Streptosporangiales</taxon>
        <taxon>Streptosporangiaceae</taxon>
        <taxon>Herbidospora</taxon>
    </lineage>
</organism>
<evidence type="ECO:0000256" key="1">
    <source>
        <dbReference type="ARBA" id="ARBA00000085"/>
    </source>
</evidence>
<dbReference type="EC" id="2.7.13.3" evidence="2"/>
<keyword evidence="5" id="KW-0547">Nucleotide-binding</keyword>
<keyword evidence="9" id="KW-1133">Transmembrane helix</keyword>
<comment type="caution">
    <text evidence="11">The sequence shown here is derived from an EMBL/GenBank/DDBJ whole genome shotgun (WGS) entry which is preliminary data.</text>
</comment>
<feature type="domain" description="Histidine kinase/HSP90-like ATPase" evidence="10">
    <location>
        <begin position="284"/>
        <end position="376"/>
    </location>
</feature>
<dbReference type="InterPro" id="IPR003594">
    <property type="entry name" value="HATPase_dom"/>
</dbReference>
<evidence type="ECO:0000256" key="4">
    <source>
        <dbReference type="ARBA" id="ARBA00022679"/>
    </source>
</evidence>
<feature type="transmembrane region" description="Helical" evidence="9">
    <location>
        <begin position="21"/>
        <end position="37"/>
    </location>
</feature>
<dbReference type="Pfam" id="PF02518">
    <property type="entry name" value="HATPase_c"/>
    <property type="match status" value="1"/>
</dbReference>
<dbReference type="CDD" id="cd16917">
    <property type="entry name" value="HATPase_UhpB-NarQ-NarX-like"/>
    <property type="match status" value="1"/>
</dbReference>
<keyword evidence="8" id="KW-0902">Two-component regulatory system</keyword>